<comment type="caution">
    <text evidence="1">The sequence shown here is derived from an EMBL/GenBank/DDBJ whole genome shotgun (WGS) entry which is preliminary data.</text>
</comment>
<gene>
    <name evidence="1" type="ORF">RPERSI_LOCUS35731</name>
</gene>
<name>A0ACA9SXA7_9GLOM</name>
<dbReference type="Proteomes" id="UP000789920">
    <property type="component" value="Unassembled WGS sequence"/>
</dbReference>
<dbReference type="EMBL" id="CAJVQC010166941">
    <property type="protein sequence ID" value="CAG8849702.1"/>
    <property type="molecule type" value="Genomic_DNA"/>
</dbReference>
<keyword evidence="2" id="KW-1185">Reference proteome</keyword>
<evidence type="ECO:0000313" key="1">
    <source>
        <dbReference type="EMBL" id="CAG8849702.1"/>
    </source>
</evidence>
<organism evidence="1 2">
    <name type="scientific">Racocetra persica</name>
    <dbReference type="NCBI Taxonomy" id="160502"/>
    <lineage>
        <taxon>Eukaryota</taxon>
        <taxon>Fungi</taxon>
        <taxon>Fungi incertae sedis</taxon>
        <taxon>Mucoromycota</taxon>
        <taxon>Glomeromycotina</taxon>
        <taxon>Glomeromycetes</taxon>
        <taxon>Diversisporales</taxon>
        <taxon>Gigasporaceae</taxon>
        <taxon>Racocetra</taxon>
    </lineage>
</organism>
<accession>A0ACA9SXA7</accession>
<proteinExistence type="predicted"/>
<reference evidence="1" key="1">
    <citation type="submission" date="2021-06" db="EMBL/GenBank/DDBJ databases">
        <authorList>
            <person name="Kallberg Y."/>
            <person name="Tangrot J."/>
            <person name="Rosling A."/>
        </authorList>
    </citation>
    <scope>NUCLEOTIDE SEQUENCE</scope>
    <source>
        <strain evidence="1">MA461A</strain>
    </source>
</reference>
<feature type="non-terminal residue" evidence="1">
    <location>
        <position position="1"/>
    </location>
</feature>
<protein>
    <submittedName>
        <fullName evidence="1">13762_t:CDS:1</fullName>
    </submittedName>
</protein>
<evidence type="ECO:0000313" key="2">
    <source>
        <dbReference type="Proteomes" id="UP000789920"/>
    </source>
</evidence>
<sequence length="58" mass="6748">LIIKMFNTQRLKLSETFINNIPGKIALTSDIWSSTVNESYLSLTAHFITQEWELKKSF</sequence>